<proteinExistence type="predicted"/>
<comment type="caution">
    <text evidence="4">The sequence shown here is derived from an EMBL/GenBank/DDBJ whole genome shotgun (WGS) entry which is preliminary data.</text>
</comment>
<evidence type="ECO:0000313" key="4">
    <source>
        <dbReference type="EMBL" id="MDM4019116.1"/>
    </source>
</evidence>
<organism evidence="4 5">
    <name type="scientific">Roseiconus lacunae</name>
    <dbReference type="NCBI Taxonomy" id="2605694"/>
    <lineage>
        <taxon>Bacteria</taxon>
        <taxon>Pseudomonadati</taxon>
        <taxon>Planctomycetota</taxon>
        <taxon>Planctomycetia</taxon>
        <taxon>Pirellulales</taxon>
        <taxon>Pirellulaceae</taxon>
        <taxon>Roseiconus</taxon>
    </lineage>
</organism>
<dbReference type="Pfam" id="PF13768">
    <property type="entry name" value="VWA_3"/>
    <property type="match status" value="1"/>
</dbReference>
<evidence type="ECO:0000313" key="5">
    <source>
        <dbReference type="Proteomes" id="UP001239462"/>
    </source>
</evidence>
<evidence type="ECO:0000256" key="2">
    <source>
        <dbReference type="SAM" id="Phobius"/>
    </source>
</evidence>
<feature type="region of interest" description="Disordered" evidence="1">
    <location>
        <begin position="689"/>
        <end position="731"/>
    </location>
</feature>
<feature type="region of interest" description="Disordered" evidence="1">
    <location>
        <begin position="1"/>
        <end position="20"/>
    </location>
</feature>
<dbReference type="PANTHER" id="PTHR45737">
    <property type="entry name" value="VON WILLEBRAND FACTOR A DOMAIN-CONTAINING PROTEIN 5A"/>
    <property type="match status" value="1"/>
</dbReference>
<evidence type="ECO:0000259" key="3">
    <source>
        <dbReference type="PROSITE" id="PS50234"/>
    </source>
</evidence>
<keyword evidence="2" id="KW-1133">Transmembrane helix</keyword>
<dbReference type="PANTHER" id="PTHR45737:SF6">
    <property type="entry name" value="VON WILLEBRAND FACTOR A DOMAIN-CONTAINING PROTEIN 5A"/>
    <property type="match status" value="1"/>
</dbReference>
<dbReference type="RefSeq" id="WP_289167168.1">
    <property type="nucleotide sequence ID" value="NZ_JASZZN010000031.1"/>
</dbReference>
<keyword evidence="2" id="KW-0812">Transmembrane</keyword>
<evidence type="ECO:0000256" key="1">
    <source>
        <dbReference type="SAM" id="MobiDB-lite"/>
    </source>
</evidence>
<reference evidence="4 5" key="1">
    <citation type="submission" date="2023-06" db="EMBL/GenBank/DDBJ databases">
        <title>Roseiconus lacunae JC819 isolated from Gulf of Mannar region, Tamil Nadu.</title>
        <authorList>
            <person name="Pk S."/>
            <person name="Ch S."/>
            <person name="Ch V.R."/>
        </authorList>
    </citation>
    <scope>NUCLEOTIDE SEQUENCE [LARGE SCALE GENOMIC DNA]</scope>
    <source>
        <strain evidence="4 5">JC819</strain>
    </source>
</reference>
<keyword evidence="5" id="KW-1185">Reference proteome</keyword>
<dbReference type="InterPro" id="IPR036465">
    <property type="entry name" value="vWFA_dom_sf"/>
</dbReference>
<sequence>MSTVRWLTDSSSGSSSGTFALGLPPAVQPPPVEPTFLQSCQQDSIRSAVETLDVDDASSPPSIKRSLSSWLTSTVLHAMLLLLLIWILAPLHRLDSQNSVIHVSFANPSTADFGDMKSISVELPSAPQRTTDQVIEEQRESTEQLLKQFTSASNLDFRPSNADSTSTSTNRETDAAKGKSRFFGIDASGDSFVYVVDRSSSMTGRRFYRAVEELIASIESLQPNQSFHVILFAQGRLSMFNQSLVSAQLMPATESNKQEFIRWLRRVGTAGGTIPDSSIELAIKLQPSAIFLLSDGEFTGPGYSRRTPHGGARQTLRLVKQSGRQIPIHTIAFEDPKSCRNLQQIAEITAGSYRFIERPGDMQKQMLRQVDRLLVDTPSRDRGFDLQRLSLEFASQSTDEGRKLFVERICADIEHSLPASDETQAAIKQPFEIEQTLLYLECLVRNDSKRVHSKPMQVRLIDELVSGLNQGDDIKLLERICQHAARWPASPASRYAIEALTDSFRRIESLKCASKCLLDIRRNHGDTKAMDAIQNRFDSLLAGATSRADDLLREGNPLKALEELIQVRQGDDIGAAGVMIDQRIAQLTLDQLCIAKQAQIANNRALRDSITSTLDSLFQSSPMILRQTETKLLQREINARRIMRQAKEILYRRPKDAEKDIRTIIDEYPETITAAHARQMLGVRAPALPVRPSDQAQGKSQNPPNESAEAQPTDETAPISMEELSRLMDDS</sequence>
<feature type="region of interest" description="Disordered" evidence="1">
    <location>
        <begin position="155"/>
        <end position="175"/>
    </location>
</feature>
<dbReference type="EMBL" id="JASZZN010000031">
    <property type="protein sequence ID" value="MDM4019116.1"/>
    <property type="molecule type" value="Genomic_DNA"/>
</dbReference>
<feature type="transmembrane region" description="Helical" evidence="2">
    <location>
        <begin position="70"/>
        <end position="89"/>
    </location>
</feature>
<gene>
    <name evidence="4" type="ORF">QTN89_26920</name>
</gene>
<feature type="domain" description="VWFA" evidence="3">
    <location>
        <begin position="191"/>
        <end position="370"/>
    </location>
</feature>
<feature type="compositionally biased region" description="Polar residues" evidence="1">
    <location>
        <begin position="694"/>
        <end position="714"/>
    </location>
</feature>
<protein>
    <submittedName>
        <fullName evidence="4">VWA domain-containing protein</fullName>
    </submittedName>
</protein>
<feature type="compositionally biased region" description="Polar residues" evidence="1">
    <location>
        <begin position="161"/>
        <end position="170"/>
    </location>
</feature>
<name>A0ABT7PRK8_9BACT</name>
<keyword evidence="2" id="KW-0472">Membrane</keyword>
<dbReference type="SMART" id="SM00327">
    <property type="entry name" value="VWA"/>
    <property type="match status" value="1"/>
</dbReference>
<dbReference type="PROSITE" id="PS50234">
    <property type="entry name" value="VWFA"/>
    <property type="match status" value="1"/>
</dbReference>
<dbReference type="InterPro" id="IPR002035">
    <property type="entry name" value="VWF_A"/>
</dbReference>
<dbReference type="SUPFAM" id="SSF53300">
    <property type="entry name" value="vWA-like"/>
    <property type="match status" value="1"/>
</dbReference>
<dbReference type="Gene3D" id="3.40.50.410">
    <property type="entry name" value="von Willebrand factor, type A domain"/>
    <property type="match status" value="1"/>
</dbReference>
<accession>A0ABT7PRK8</accession>
<dbReference type="Proteomes" id="UP001239462">
    <property type="component" value="Unassembled WGS sequence"/>
</dbReference>